<keyword evidence="8" id="KW-0520">NAD</keyword>
<keyword evidence="2" id="KW-0444">Lipid biosynthesis</keyword>
<dbReference type="Proteomes" id="UP000176282">
    <property type="component" value="Unassembled WGS sequence"/>
</dbReference>
<keyword evidence="6" id="KW-1208">Phospholipid metabolism</keyword>
<dbReference type="PIRSF" id="PIRSF000114">
    <property type="entry name" value="Glycerol-3-P_dh"/>
    <property type="match status" value="1"/>
</dbReference>
<feature type="binding site" evidence="8">
    <location>
        <position position="118"/>
    </location>
    <ligand>
        <name>NAD(+)</name>
        <dbReference type="ChEBI" id="CHEBI:57540"/>
    </ligand>
</feature>
<evidence type="ECO:0008006" key="13">
    <source>
        <dbReference type="Google" id="ProtNLM"/>
    </source>
</evidence>
<accession>A0A1F6M4A4</accession>
<dbReference type="InterPro" id="IPR008927">
    <property type="entry name" value="6-PGluconate_DH-like_C_sf"/>
</dbReference>
<dbReference type="SUPFAM" id="SSF48179">
    <property type="entry name" value="6-phosphogluconate dehydrogenase C-terminal domain-like"/>
    <property type="match status" value="1"/>
</dbReference>
<dbReference type="InterPro" id="IPR013328">
    <property type="entry name" value="6PGD_dom2"/>
</dbReference>
<reference evidence="11 12" key="1">
    <citation type="journal article" date="2016" name="Nat. Commun.">
        <title>Thousands of microbial genomes shed light on interconnected biogeochemical processes in an aquifer system.</title>
        <authorList>
            <person name="Anantharaman K."/>
            <person name="Brown C.T."/>
            <person name="Hug L.A."/>
            <person name="Sharon I."/>
            <person name="Castelle C.J."/>
            <person name="Probst A.J."/>
            <person name="Thomas B.C."/>
            <person name="Singh A."/>
            <person name="Wilkins M.J."/>
            <person name="Karaoz U."/>
            <person name="Brodie E.L."/>
            <person name="Williams K.H."/>
            <person name="Hubbard S.S."/>
            <person name="Banfield J.F."/>
        </authorList>
    </citation>
    <scope>NUCLEOTIDE SEQUENCE [LARGE SCALE GENOMIC DNA]</scope>
</reference>
<evidence type="ECO:0000259" key="10">
    <source>
        <dbReference type="Pfam" id="PF07479"/>
    </source>
</evidence>
<dbReference type="AlphaFoldDB" id="A0A1F6M4A4"/>
<name>A0A1F6M4A4_9BACT</name>
<dbReference type="Pfam" id="PF01210">
    <property type="entry name" value="NAD_Gly3P_dh_N"/>
    <property type="match status" value="1"/>
</dbReference>
<sequence length="299" mass="32405">MASKVALLGAGKMGQAFFSLLQKNHVDVSMWDVDCSKIPDAKPLAETVSGADFVCLCMPSWCIRSAVESLVPLLDSKTILISISKGIEKDTGFFIHEIFSDLLPKKQSYALISGPMLAEELQNDQGGVGVCASPSEDVCEKVRLLFDPTSLRLRTSTDIESVELAGVLKNIYAIALGIAEGLGWQKNRVGWLCGKAIEEMCLVATRLGKDEKVMLSPAGVGDFIATSFSEHSSNRSFGQSVAQGNIDKKGEGVVAFVSLEKKLGKYQPEEFPVVYALSKILNENAPAKEVFEYLFFAHA</sequence>
<comment type="caution">
    <text evidence="11">The sequence shown here is derived from an EMBL/GenBank/DDBJ whole genome shotgun (WGS) entry which is preliminary data.</text>
</comment>
<dbReference type="GO" id="GO:0008654">
    <property type="term" value="P:phospholipid biosynthetic process"/>
    <property type="evidence" value="ECO:0007669"/>
    <property type="project" value="UniProtKB-KW"/>
</dbReference>
<feature type="active site" description="Proton acceptor" evidence="7">
    <location>
        <position position="169"/>
    </location>
</feature>
<evidence type="ECO:0000256" key="7">
    <source>
        <dbReference type="PIRSR" id="PIRSR000114-1"/>
    </source>
</evidence>
<evidence type="ECO:0000256" key="8">
    <source>
        <dbReference type="PIRSR" id="PIRSR000114-3"/>
    </source>
</evidence>
<dbReference type="GO" id="GO:0005829">
    <property type="term" value="C:cytosol"/>
    <property type="evidence" value="ECO:0007669"/>
    <property type="project" value="TreeGrafter"/>
</dbReference>
<dbReference type="InterPro" id="IPR011128">
    <property type="entry name" value="G3P_DH_NAD-dep_N"/>
</dbReference>
<evidence type="ECO:0000256" key="4">
    <source>
        <dbReference type="ARBA" id="ARBA00023098"/>
    </source>
</evidence>
<organism evidence="11 12">
    <name type="scientific">Candidatus Magasanikbacteria bacterium RIFCSPHIGHO2_02_FULL_47_14</name>
    <dbReference type="NCBI Taxonomy" id="1798680"/>
    <lineage>
        <taxon>Bacteria</taxon>
        <taxon>Candidatus Magasanikiibacteriota</taxon>
    </lineage>
</organism>
<evidence type="ECO:0000256" key="6">
    <source>
        <dbReference type="ARBA" id="ARBA00023264"/>
    </source>
</evidence>
<feature type="binding site" evidence="8">
    <location>
        <begin position="9"/>
        <end position="14"/>
    </location>
    <ligand>
        <name>NAD(+)</name>
        <dbReference type="ChEBI" id="CHEBI:57540"/>
    </ligand>
</feature>
<dbReference type="SUPFAM" id="SSF51735">
    <property type="entry name" value="NAD(P)-binding Rossmann-fold domains"/>
    <property type="match status" value="1"/>
</dbReference>
<evidence type="ECO:0000259" key="9">
    <source>
        <dbReference type="Pfam" id="PF01210"/>
    </source>
</evidence>
<keyword evidence="5" id="KW-0594">Phospholipid biosynthesis</keyword>
<dbReference type="Pfam" id="PF07479">
    <property type="entry name" value="NAD_Gly3P_dh_C"/>
    <property type="match status" value="1"/>
</dbReference>
<dbReference type="STRING" id="1798680.A3J66_02885"/>
<dbReference type="GO" id="GO:0005975">
    <property type="term" value="P:carbohydrate metabolic process"/>
    <property type="evidence" value="ECO:0007669"/>
    <property type="project" value="InterPro"/>
</dbReference>
<feature type="domain" description="Glycerol-3-phosphate dehydrogenase NAD-dependent C-terminal" evidence="10">
    <location>
        <begin position="158"/>
        <end position="291"/>
    </location>
</feature>
<evidence type="ECO:0000256" key="5">
    <source>
        <dbReference type="ARBA" id="ARBA00023209"/>
    </source>
</evidence>
<dbReference type="GO" id="GO:0046168">
    <property type="term" value="P:glycerol-3-phosphate catabolic process"/>
    <property type="evidence" value="ECO:0007669"/>
    <property type="project" value="InterPro"/>
</dbReference>
<dbReference type="GO" id="GO:0051287">
    <property type="term" value="F:NAD binding"/>
    <property type="evidence" value="ECO:0007669"/>
    <property type="project" value="InterPro"/>
</dbReference>
<keyword evidence="4" id="KW-0443">Lipid metabolism</keyword>
<dbReference type="InterPro" id="IPR006109">
    <property type="entry name" value="G3P_DH_NAD-dep_C"/>
</dbReference>
<dbReference type="Gene3D" id="1.10.1040.10">
    <property type="entry name" value="N-(1-d-carboxylethyl)-l-norvaline Dehydrogenase, domain 2"/>
    <property type="match status" value="1"/>
</dbReference>
<dbReference type="PANTHER" id="PTHR11728:SF1">
    <property type="entry name" value="GLYCEROL-3-PHOSPHATE DEHYDROGENASE [NAD(+)] 2, CHLOROPLASTIC"/>
    <property type="match status" value="1"/>
</dbReference>
<gene>
    <name evidence="11" type="ORF">A3J66_02885</name>
</gene>
<evidence type="ECO:0000313" key="12">
    <source>
        <dbReference type="Proteomes" id="UP000176282"/>
    </source>
</evidence>
<dbReference type="InterPro" id="IPR006168">
    <property type="entry name" value="G3P_DH_NAD-dep"/>
</dbReference>
<dbReference type="PANTHER" id="PTHR11728">
    <property type="entry name" value="GLYCEROL-3-PHOSPHATE DEHYDROGENASE"/>
    <property type="match status" value="1"/>
</dbReference>
<evidence type="ECO:0000313" key="11">
    <source>
        <dbReference type="EMBL" id="OGH66383.1"/>
    </source>
</evidence>
<dbReference type="Gene3D" id="3.40.50.720">
    <property type="entry name" value="NAD(P)-binding Rossmann-like Domain"/>
    <property type="match status" value="1"/>
</dbReference>
<evidence type="ECO:0000256" key="1">
    <source>
        <dbReference type="ARBA" id="ARBA00011009"/>
    </source>
</evidence>
<comment type="similarity">
    <text evidence="1">Belongs to the NAD-dependent glycerol-3-phosphate dehydrogenase family.</text>
</comment>
<feature type="binding site" evidence="8">
    <location>
        <position position="248"/>
    </location>
    <ligand>
        <name>NAD(+)</name>
        <dbReference type="ChEBI" id="CHEBI:57540"/>
    </ligand>
</feature>
<evidence type="ECO:0000256" key="2">
    <source>
        <dbReference type="ARBA" id="ARBA00022516"/>
    </source>
</evidence>
<dbReference type="EMBL" id="MFQB01000036">
    <property type="protein sequence ID" value="OGH66383.1"/>
    <property type="molecule type" value="Genomic_DNA"/>
</dbReference>
<dbReference type="GO" id="GO:0047952">
    <property type="term" value="F:glycerol-3-phosphate dehydrogenase [NAD(P)+] activity"/>
    <property type="evidence" value="ECO:0007669"/>
    <property type="project" value="TreeGrafter"/>
</dbReference>
<feature type="domain" description="Glycerol-3-phosphate dehydrogenase NAD-dependent N-terminal" evidence="9">
    <location>
        <begin position="42"/>
        <end position="135"/>
    </location>
</feature>
<protein>
    <recommendedName>
        <fullName evidence="13">Glycerol-3-phosphate dehydrogenase (NAD(P)(+))</fullName>
    </recommendedName>
</protein>
<keyword evidence="3" id="KW-0560">Oxidoreductase</keyword>
<evidence type="ECO:0000256" key="3">
    <source>
        <dbReference type="ARBA" id="ARBA00023002"/>
    </source>
</evidence>
<proteinExistence type="inferred from homology"/>
<dbReference type="InterPro" id="IPR036291">
    <property type="entry name" value="NAD(P)-bd_dom_sf"/>
</dbReference>